<comment type="caution">
    <text evidence="2">The sequence shown here is derived from an EMBL/GenBank/DDBJ whole genome shotgun (WGS) entry which is preliminary data.</text>
</comment>
<reference evidence="2" key="1">
    <citation type="submission" date="2018-11" db="EMBL/GenBank/DDBJ databases">
        <authorList>
            <person name="Alioto T."/>
            <person name="Alioto T."/>
        </authorList>
    </citation>
    <scope>NUCLEOTIDE SEQUENCE</scope>
</reference>
<feature type="compositionally biased region" description="Low complexity" evidence="1">
    <location>
        <begin position="187"/>
        <end position="202"/>
    </location>
</feature>
<protein>
    <submittedName>
        <fullName evidence="2">Uncharacterized protein</fullName>
    </submittedName>
</protein>
<keyword evidence="3" id="KW-1185">Reference proteome</keyword>
<sequence>MAFEYVFHKMADNNSDRDELKLHAEEDDMLDLMSNDENNKINEAAALIFTTTLKKNSKESEELKPRESDEELEIRVKLLEEKKQRLKREQLNQRIKELEAEVDGLSKSEEKPQKKSEKSKGEITLTNLRANDKLEKEVNDELKRLGLDFDTSLSGKSELAETSKEKNVKFKSEKKVVQLPEYVLRRNSSTESESKTSSNSSSRPKLGT</sequence>
<evidence type="ECO:0000313" key="2">
    <source>
        <dbReference type="EMBL" id="VDI77280.1"/>
    </source>
</evidence>
<name>A0A8B6HCR1_MYTGA</name>
<feature type="region of interest" description="Disordered" evidence="1">
    <location>
        <begin position="145"/>
        <end position="208"/>
    </location>
</feature>
<dbReference type="AlphaFoldDB" id="A0A8B6HCR1"/>
<dbReference type="Proteomes" id="UP000596742">
    <property type="component" value="Unassembled WGS sequence"/>
</dbReference>
<feature type="compositionally biased region" description="Basic and acidic residues" evidence="1">
    <location>
        <begin position="158"/>
        <end position="176"/>
    </location>
</feature>
<organism evidence="2 3">
    <name type="scientific">Mytilus galloprovincialis</name>
    <name type="common">Mediterranean mussel</name>
    <dbReference type="NCBI Taxonomy" id="29158"/>
    <lineage>
        <taxon>Eukaryota</taxon>
        <taxon>Metazoa</taxon>
        <taxon>Spiralia</taxon>
        <taxon>Lophotrochozoa</taxon>
        <taxon>Mollusca</taxon>
        <taxon>Bivalvia</taxon>
        <taxon>Autobranchia</taxon>
        <taxon>Pteriomorphia</taxon>
        <taxon>Mytilida</taxon>
        <taxon>Mytiloidea</taxon>
        <taxon>Mytilidae</taxon>
        <taxon>Mytilinae</taxon>
        <taxon>Mytilus</taxon>
    </lineage>
</organism>
<accession>A0A8B6HCR1</accession>
<feature type="compositionally biased region" description="Basic and acidic residues" evidence="1">
    <location>
        <begin position="100"/>
        <end position="121"/>
    </location>
</feature>
<evidence type="ECO:0000256" key="1">
    <source>
        <dbReference type="SAM" id="MobiDB-lite"/>
    </source>
</evidence>
<gene>
    <name evidence="2" type="ORF">MGAL_10B002641</name>
</gene>
<proteinExistence type="predicted"/>
<dbReference type="EMBL" id="UYJE01009829">
    <property type="protein sequence ID" value="VDI77280.1"/>
    <property type="molecule type" value="Genomic_DNA"/>
</dbReference>
<evidence type="ECO:0000313" key="3">
    <source>
        <dbReference type="Proteomes" id="UP000596742"/>
    </source>
</evidence>
<feature type="region of interest" description="Disordered" evidence="1">
    <location>
        <begin position="100"/>
        <end position="124"/>
    </location>
</feature>